<dbReference type="Pfam" id="PF20150">
    <property type="entry name" value="2EXR"/>
    <property type="match status" value="1"/>
</dbReference>
<organism evidence="2 3">
    <name type="scientific">Sordaria macrospora</name>
    <dbReference type="NCBI Taxonomy" id="5147"/>
    <lineage>
        <taxon>Eukaryota</taxon>
        <taxon>Fungi</taxon>
        <taxon>Dikarya</taxon>
        <taxon>Ascomycota</taxon>
        <taxon>Pezizomycotina</taxon>
        <taxon>Sordariomycetes</taxon>
        <taxon>Sordariomycetidae</taxon>
        <taxon>Sordariales</taxon>
        <taxon>Sordariaceae</taxon>
        <taxon>Sordaria</taxon>
    </lineage>
</organism>
<evidence type="ECO:0000313" key="3">
    <source>
        <dbReference type="Proteomes" id="UP000433876"/>
    </source>
</evidence>
<dbReference type="EMBL" id="NMPR01000252">
    <property type="protein sequence ID" value="KAA8624165.1"/>
    <property type="molecule type" value="Genomic_DNA"/>
</dbReference>
<accession>A0A8S8ZEV1</accession>
<proteinExistence type="predicted"/>
<name>A0A8S8ZEV1_SORMA</name>
<dbReference type="InterPro" id="IPR045518">
    <property type="entry name" value="2EXR"/>
</dbReference>
<sequence length="146" mass="16688">MADEDIHLFSRLPYELRCLVWEQYLSDYQDNCGVLWDLKWGADDSPASRAAIRQRFGEKHESSSEGHIPLRPFIDLGCQHLDLLITSKFLEVNCNPLLKVNTEAQNAAMANDRFVSVPVWSRDINIIVRPALDLFRIEGGLIQCSE</sequence>
<evidence type="ECO:0000313" key="2">
    <source>
        <dbReference type="EMBL" id="KAA8624165.1"/>
    </source>
</evidence>
<reference evidence="2 3" key="1">
    <citation type="submission" date="2017-07" db="EMBL/GenBank/DDBJ databases">
        <title>Genome sequence of the Sordaria macrospora wild type strain R19027.</title>
        <authorList>
            <person name="Nowrousian M."/>
            <person name="Teichert I."/>
            <person name="Kueck U."/>
        </authorList>
    </citation>
    <scope>NUCLEOTIDE SEQUENCE [LARGE SCALE GENOMIC DNA]</scope>
    <source>
        <strain evidence="2 3">R19027</strain>
        <tissue evidence="2">Mycelium</tissue>
    </source>
</reference>
<dbReference type="AlphaFoldDB" id="A0A8S8ZEV1"/>
<gene>
    <name evidence="2" type="ORF">SMACR_06035</name>
</gene>
<evidence type="ECO:0000259" key="1">
    <source>
        <dbReference type="Pfam" id="PF20150"/>
    </source>
</evidence>
<feature type="domain" description="2EXR" evidence="1">
    <location>
        <begin position="7"/>
        <end position="133"/>
    </location>
</feature>
<protein>
    <recommendedName>
        <fullName evidence="1">2EXR domain-containing protein</fullName>
    </recommendedName>
</protein>
<dbReference type="VEuPathDB" id="FungiDB:SMAC_06035"/>
<comment type="caution">
    <text evidence="2">The sequence shown here is derived from an EMBL/GenBank/DDBJ whole genome shotgun (WGS) entry which is preliminary data.</text>
</comment>
<dbReference type="Proteomes" id="UP000433876">
    <property type="component" value="Unassembled WGS sequence"/>
</dbReference>